<sequence length="275" mass="30862">MRVDSTGKVSLDHIYTAPTPRAYFSTLRGLEYQVPQAAKPHFEGLIDDYRRAAGVAVPQVLDIGCSYGINAALVKYNATMDELYERYCEGPRDDGAVLARDREFVRSRTPRAVRFVGLDVSRPALDYALAAGFLDDAVHADFEAAEPTDHQCAQLANTDLVVSTGCLGYVGEKSISRLIEAFGDRRPWMAHFVLRMFPFDAIEEALADAGYETVRADGLFRQRRFATEEERTLVLDRLATIGLSPRGREADGWFYARLFISRPREEARLTPIEEK</sequence>
<comment type="caution">
    <text evidence="1">The sequence shown here is derived from an EMBL/GenBank/DDBJ whole genome shotgun (WGS) entry which is preliminary data.</text>
</comment>
<dbReference type="EMBL" id="BAAAHH010000013">
    <property type="protein sequence ID" value="GAA0953142.1"/>
    <property type="molecule type" value="Genomic_DNA"/>
</dbReference>
<keyword evidence="1" id="KW-0808">Transferase</keyword>
<organism evidence="1 2">
    <name type="scientific">Actinocorallia libanotica</name>
    <dbReference type="NCBI Taxonomy" id="46162"/>
    <lineage>
        <taxon>Bacteria</taxon>
        <taxon>Bacillati</taxon>
        <taxon>Actinomycetota</taxon>
        <taxon>Actinomycetes</taxon>
        <taxon>Streptosporangiales</taxon>
        <taxon>Thermomonosporaceae</taxon>
        <taxon>Actinocorallia</taxon>
    </lineage>
</organism>
<dbReference type="GO" id="GO:0008168">
    <property type="term" value="F:methyltransferase activity"/>
    <property type="evidence" value="ECO:0007669"/>
    <property type="project" value="UniProtKB-KW"/>
</dbReference>
<accession>A0ABN1R8B5</accession>
<evidence type="ECO:0000313" key="2">
    <source>
        <dbReference type="Proteomes" id="UP001500665"/>
    </source>
</evidence>
<gene>
    <name evidence="1" type="ORF">GCM10009550_34740</name>
</gene>
<dbReference type="RefSeq" id="WP_344241870.1">
    <property type="nucleotide sequence ID" value="NZ_BAAAHH010000013.1"/>
</dbReference>
<name>A0ABN1R8B5_9ACTN</name>
<evidence type="ECO:0000313" key="1">
    <source>
        <dbReference type="EMBL" id="GAA0953142.1"/>
    </source>
</evidence>
<dbReference type="SUPFAM" id="SSF53335">
    <property type="entry name" value="S-adenosyl-L-methionine-dependent methyltransferases"/>
    <property type="match status" value="1"/>
</dbReference>
<dbReference type="InterPro" id="IPR029063">
    <property type="entry name" value="SAM-dependent_MTases_sf"/>
</dbReference>
<dbReference type="Proteomes" id="UP001500665">
    <property type="component" value="Unassembled WGS sequence"/>
</dbReference>
<dbReference type="Gene3D" id="3.40.50.150">
    <property type="entry name" value="Vaccinia Virus protein VP39"/>
    <property type="match status" value="1"/>
</dbReference>
<keyword evidence="2" id="KW-1185">Reference proteome</keyword>
<reference evidence="1 2" key="1">
    <citation type="journal article" date="2019" name="Int. J. Syst. Evol. Microbiol.">
        <title>The Global Catalogue of Microorganisms (GCM) 10K type strain sequencing project: providing services to taxonomists for standard genome sequencing and annotation.</title>
        <authorList>
            <consortium name="The Broad Institute Genomics Platform"/>
            <consortium name="The Broad Institute Genome Sequencing Center for Infectious Disease"/>
            <person name="Wu L."/>
            <person name="Ma J."/>
        </authorList>
    </citation>
    <scope>NUCLEOTIDE SEQUENCE [LARGE SCALE GENOMIC DNA]</scope>
    <source>
        <strain evidence="1 2">JCM 10696</strain>
    </source>
</reference>
<dbReference type="GO" id="GO:0032259">
    <property type="term" value="P:methylation"/>
    <property type="evidence" value="ECO:0007669"/>
    <property type="project" value="UniProtKB-KW"/>
</dbReference>
<keyword evidence="1" id="KW-0489">Methyltransferase</keyword>
<proteinExistence type="predicted"/>
<protein>
    <submittedName>
        <fullName evidence="1">Class I SAM-dependent methyltransferase</fullName>
    </submittedName>
</protein>